<evidence type="ECO:0000256" key="4">
    <source>
        <dbReference type="ARBA" id="ARBA00022679"/>
    </source>
</evidence>
<dbReference type="InterPro" id="IPR014721">
    <property type="entry name" value="Ribsml_uS5_D2-typ_fold_subgr"/>
</dbReference>
<evidence type="ECO:0000313" key="13">
    <source>
        <dbReference type="EMBL" id="GHE85128.1"/>
    </source>
</evidence>
<dbReference type="PANTHER" id="PTHR43527:SF2">
    <property type="entry name" value="4-DIPHOSPHOCYTIDYL-2-C-METHYL-D-ERYTHRITOL KINASE, CHLOROPLASTIC"/>
    <property type="match status" value="1"/>
</dbReference>
<gene>
    <name evidence="10 13" type="primary">ispE</name>
    <name evidence="13" type="ORF">GCM10011501_12580</name>
</gene>
<keyword evidence="5 10" id="KW-0547">Nucleotide-binding</keyword>
<evidence type="ECO:0000259" key="11">
    <source>
        <dbReference type="Pfam" id="PF00288"/>
    </source>
</evidence>
<evidence type="ECO:0000256" key="3">
    <source>
        <dbReference type="ARBA" id="ARBA00017473"/>
    </source>
</evidence>
<evidence type="ECO:0000256" key="1">
    <source>
        <dbReference type="ARBA" id="ARBA00009684"/>
    </source>
</evidence>
<evidence type="ECO:0000256" key="9">
    <source>
        <dbReference type="ARBA" id="ARBA00032554"/>
    </source>
</evidence>
<dbReference type="InterPro" id="IPR036554">
    <property type="entry name" value="GHMP_kinase_C_sf"/>
</dbReference>
<comment type="function">
    <text evidence="10">Catalyzes the phosphorylation of the position 2 hydroxy group of 4-diphosphocytidyl-2C-methyl-D-erythritol.</text>
</comment>
<sequence length="289" mass="31538">MTEPFYIFPAPAKLNLFLHIVGRRDDGYHELETLFQFLDYNDQIEIAINQSGEINLLTPIAGVEAKDNLIVKAALLLKKHTNCSQGANIKIDKILPMGGGLGGGSSNAATVLLALNLLWQLNLPLSTLAQLGLSLGADVPIFIHGYAAIARGVGEKLSAINPKEYWYLITKPNVHISTAAIFNDPQLPRDTVKLSSNDIEVESCRNDCQTLVINRYPEVAKLLTWLVEYAPSRMTGTGACIFSRFTTQKEAVLVQSKLPQGIESFVAQGVNQSTLHAQLAKVALNFAPK</sequence>
<keyword evidence="8 10" id="KW-0414">Isoprene biosynthesis</keyword>
<feature type="domain" description="GHMP kinase C-terminal" evidence="12">
    <location>
        <begin position="202"/>
        <end position="260"/>
    </location>
</feature>
<protein>
    <recommendedName>
        <fullName evidence="3 10">4-diphosphocytidyl-2-C-methyl-D-erythritol kinase</fullName>
        <shortName evidence="10">CMK</shortName>
        <ecNumber evidence="2 10">2.7.1.148</ecNumber>
    </recommendedName>
    <alternativeName>
        <fullName evidence="9 10">4-(cytidine-5'-diphospho)-2-C-methyl-D-erythritol kinase</fullName>
    </alternativeName>
</protein>
<comment type="similarity">
    <text evidence="1 10">Belongs to the GHMP kinase family. IspE subfamily.</text>
</comment>
<evidence type="ECO:0000256" key="2">
    <source>
        <dbReference type="ARBA" id="ARBA00012052"/>
    </source>
</evidence>
<dbReference type="PANTHER" id="PTHR43527">
    <property type="entry name" value="4-DIPHOSPHOCYTIDYL-2-C-METHYL-D-ERYTHRITOL KINASE, CHLOROPLASTIC"/>
    <property type="match status" value="1"/>
</dbReference>
<dbReference type="Gene3D" id="3.30.230.10">
    <property type="match status" value="1"/>
</dbReference>
<comment type="caution">
    <text evidence="13">The sequence shown here is derived from an EMBL/GenBank/DDBJ whole genome shotgun (WGS) entry which is preliminary data.</text>
</comment>
<proteinExistence type="inferred from homology"/>
<reference evidence="14" key="1">
    <citation type="journal article" date="2019" name="Int. J. Syst. Evol. Microbiol.">
        <title>The Global Catalogue of Microorganisms (GCM) 10K type strain sequencing project: providing services to taxonomists for standard genome sequencing and annotation.</title>
        <authorList>
            <consortium name="The Broad Institute Genomics Platform"/>
            <consortium name="The Broad Institute Genome Sequencing Center for Infectious Disease"/>
            <person name="Wu L."/>
            <person name="Ma J."/>
        </authorList>
    </citation>
    <scope>NUCLEOTIDE SEQUENCE [LARGE SCALE GENOMIC DNA]</scope>
    <source>
        <strain evidence="14">CGMCC 1.15922</strain>
    </source>
</reference>
<keyword evidence="4 10" id="KW-0808">Transferase</keyword>
<dbReference type="HAMAP" id="MF_00061">
    <property type="entry name" value="IspE"/>
    <property type="match status" value="1"/>
</dbReference>
<evidence type="ECO:0000259" key="12">
    <source>
        <dbReference type="Pfam" id="PF08544"/>
    </source>
</evidence>
<evidence type="ECO:0000256" key="7">
    <source>
        <dbReference type="ARBA" id="ARBA00022840"/>
    </source>
</evidence>
<dbReference type="PIRSF" id="PIRSF010376">
    <property type="entry name" value="IspE"/>
    <property type="match status" value="1"/>
</dbReference>
<evidence type="ECO:0000256" key="10">
    <source>
        <dbReference type="HAMAP-Rule" id="MF_00061"/>
    </source>
</evidence>
<feature type="binding site" evidence="10">
    <location>
        <begin position="96"/>
        <end position="106"/>
    </location>
    <ligand>
        <name>ATP</name>
        <dbReference type="ChEBI" id="CHEBI:30616"/>
    </ligand>
</feature>
<evidence type="ECO:0000256" key="6">
    <source>
        <dbReference type="ARBA" id="ARBA00022777"/>
    </source>
</evidence>
<comment type="catalytic activity">
    <reaction evidence="10">
        <text>4-CDP-2-C-methyl-D-erythritol + ATP = 4-CDP-2-C-methyl-D-erythritol 2-phosphate + ADP + H(+)</text>
        <dbReference type="Rhea" id="RHEA:18437"/>
        <dbReference type="ChEBI" id="CHEBI:15378"/>
        <dbReference type="ChEBI" id="CHEBI:30616"/>
        <dbReference type="ChEBI" id="CHEBI:57823"/>
        <dbReference type="ChEBI" id="CHEBI:57919"/>
        <dbReference type="ChEBI" id="CHEBI:456216"/>
        <dbReference type="EC" id="2.7.1.148"/>
    </reaction>
</comment>
<dbReference type="Pfam" id="PF08544">
    <property type="entry name" value="GHMP_kinases_C"/>
    <property type="match status" value="1"/>
</dbReference>
<feature type="active site" evidence="10">
    <location>
        <position position="138"/>
    </location>
</feature>
<dbReference type="Pfam" id="PF00288">
    <property type="entry name" value="GHMP_kinases_N"/>
    <property type="match status" value="1"/>
</dbReference>
<organism evidence="13 14">
    <name type="scientific">Thalassotalea profundi</name>
    <dbReference type="NCBI Taxonomy" id="2036687"/>
    <lineage>
        <taxon>Bacteria</taxon>
        <taxon>Pseudomonadati</taxon>
        <taxon>Pseudomonadota</taxon>
        <taxon>Gammaproteobacteria</taxon>
        <taxon>Alteromonadales</taxon>
        <taxon>Colwelliaceae</taxon>
        <taxon>Thalassotalea</taxon>
    </lineage>
</organism>
<dbReference type="InterPro" id="IPR013750">
    <property type="entry name" value="GHMP_kinase_C_dom"/>
</dbReference>
<feature type="domain" description="GHMP kinase N-terminal" evidence="11">
    <location>
        <begin position="68"/>
        <end position="145"/>
    </location>
</feature>
<dbReference type="NCBIfam" id="TIGR00154">
    <property type="entry name" value="ispE"/>
    <property type="match status" value="1"/>
</dbReference>
<feature type="active site" evidence="10">
    <location>
        <position position="13"/>
    </location>
</feature>
<dbReference type="InterPro" id="IPR020568">
    <property type="entry name" value="Ribosomal_Su5_D2-typ_SF"/>
</dbReference>
<name>A0ABQ3IK46_9GAMM</name>
<dbReference type="EC" id="2.7.1.148" evidence="2 10"/>
<dbReference type="RefSeq" id="WP_229817093.1">
    <property type="nucleotide sequence ID" value="NZ_BNAH01000004.1"/>
</dbReference>
<dbReference type="GO" id="GO:0016301">
    <property type="term" value="F:kinase activity"/>
    <property type="evidence" value="ECO:0007669"/>
    <property type="project" value="UniProtKB-KW"/>
</dbReference>
<dbReference type="Proteomes" id="UP000626370">
    <property type="component" value="Unassembled WGS sequence"/>
</dbReference>
<evidence type="ECO:0000256" key="8">
    <source>
        <dbReference type="ARBA" id="ARBA00023229"/>
    </source>
</evidence>
<keyword evidence="14" id="KW-1185">Reference proteome</keyword>
<dbReference type="InterPro" id="IPR004424">
    <property type="entry name" value="IspE"/>
</dbReference>
<keyword evidence="6 10" id="KW-0418">Kinase</keyword>
<evidence type="ECO:0000256" key="5">
    <source>
        <dbReference type="ARBA" id="ARBA00022741"/>
    </source>
</evidence>
<evidence type="ECO:0000313" key="14">
    <source>
        <dbReference type="Proteomes" id="UP000626370"/>
    </source>
</evidence>
<dbReference type="SUPFAM" id="SSF55060">
    <property type="entry name" value="GHMP Kinase, C-terminal domain"/>
    <property type="match status" value="1"/>
</dbReference>
<dbReference type="InterPro" id="IPR006204">
    <property type="entry name" value="GHMP_kinase_N_dom"/>
</dbReference>
<accession>A0ABQ3IK46</accession>
<dbReference type="SUPFAM" id="SSF54211">
    <property type="entry name" value="Ribosomal protein S5 domain 2-like"/>
    <property type="match status" value="1"/>
</dbReference>
<comment type="pathway">
    <text evidence="10">Isoprenoid biosynthesis; isopentenyl diphosphate biosynthesis via DXP pathway; isopentenyl diphosphate from 1-deoxy-D-xylulose 5-phosphate: step 3/6.</text>
</comment>
<keyword evidence="7 10" id="KW-0067">ATP-binding</keyword>
<dbReference type="Gene3D" id="3.30.70.890">
    <property type="entry name" value="GHMP kinase, C-terminal domain"/>
    <property type="match status" value="1"/>
</dbReference>
<dbReference type="EMBL" id="BNAH01000004">
    <property type="protein sequence ID" value="GHE85128.1"/>
    <property type="molecule type" value="Genomic_DNA"/>
</dbReference>